<dbReference type="Proteomes" id="UP000540412">
    <property type="component" value="Unassembled WGS sequence"/>
</dbReference>
<keyword evidence="2" id="KW-0812">Transmembrane</keyword>
<organism evidence="3 4">
    <name type="scientific">Nocardia transvalensis</name>
    <dbReference type="NCBI Taxonomy" id="37333"/>
    <lineage>
        <taxon>Bacteria</taxon>
        <taxon>Bacillati</taxon>
        <taxon>Actinomycetota</taxon>
        <taxon>Actinomycetes</taxon>
        <taxon>Mycobacteriales</taxon>
        <taxon>Nocardiaceae</taxon>
        <taxon>Nocardia</taxon>
    </lineage>
</organism>
<proteinExistence type="predicted"/>
<evidence type="ECO:0000313" key="3">
    <source>
        <dbReference type="EMBL" id="MBB5917031.1"/>
    </source>
</evidence>
<keyword evidence="2" id="KW-1133">Transmembrane helix</keyword>
<sequence>MLIAVGLLAMALAAAAGNRGDLLLIAAGVCAAVAIFGLLAFQTTSRRDRLEHHERPHLLDDSYVPTPPWRSGTRGEADPRGR</sequence>
<feature type="compositionally biased region" description="Basic and acidic residues" evidence="1">
    <location>
        <begin position="73"/>
        <end position="82"/>
    </location>
</feature>
<name>A0A7W9PJ89_9NOCA</name>
<evidence type="ECO:0000256" key="1">
    <source>
        <dbReference type="SAM" id="MobiDB-lite"/>
    </source>
</evidence>
<keyword evidence="2" id="KW-0472">Membrane</keyword>
<evidence type="ECO:0000256" key="2">
    <source>
        <dbReference type="SAM" id="Phobius"/>
    </source>
</evidence>
<comment type="caution">
    <text evidence="3">The sequence shown here is derived from an EMBL/GenBank/DDBJ whole genome shotgun (WGS) entry which is preliminary data.</text>
</comment>
<reference evidence="3 4" key="1">
    <citation type="submission" date="2020-08" db="EMBL/GenBank/DDBJ databases">
        <title>Sequencing the genomes of 1000 actinobacteria strains.</title>
        <authorList>
            <person name="Klenk H.-P."/>
        </authorList>
    </citation>
    <scope>NUCLEOTIDE SEQUENCE [LARGE SCALE GENOMIC DNA]</scope>
    <source>
        <strain evidence="3 4">DSM 43582</strain>
    </source>
</reference>
<evidence type="ECO:0000313" key="4">
    <source>
        <dbReference type="Proteomes" id="UP000540412"/>
    </source>
</evidence>
<dbReference type="RefSeq" id="WP_157185489.1">
    <property type="nucleotide sequence ID" value="NZ_JACHIT010000002.1"/>
</dbReference>
<feature type="transmembrane region" description="Helical" evidence="2">
    <location>
        <begin position="23"/>
        <end position="41"/>
    </location>
</feature>
<keyword evidence="4" id="KW-1185">Reference proteome</keyword>
<protein>
    <submittedName>
        <fullName evidence="3">Uncharacterized protein</fullName>
    </submittedName>
</protein>
<dbReference type="AlphaFoldDB" id="A0A7W9PJ89"/>
<gene>
    <name evidence="3" type="ORF">BJY24_005943</name>
</gene>
<feature type="region of interest" description="Disordered" evidence="1">
    <location>
        <begin position="52"/>
        <end position="82"/>
    </location>
</feature>
<accession>A0A7W9PJ89</accession>
<dbReference type="EMBL" id="JACHIT010000002">
    <property type="protein sequence ID" value="MBB5917031.1"/>
    <property type="molecule type" value="Genomic_DNA"/>
</dbReference>